<dbReference type="SUPFAM" id="SSF63817">
    <property type="entry name" value="Sortase"/>
    <property type="match status" value="1"/>
</dbReference>
<reference evidence="4" key="2">
    <citation type="submission" date="2010-03" db="EMBL/GenBank/DDBJ databases">
        <authorList>
            <person name="Pajon A."/>
        </authorList>
    </citation>
    <scope>NUCLEOTIDE SEQUENCE</scope>
    <source>
        <strain evidence="4">Type strain: 18P13</strain>
    </source>
</reference>
<keyword evidence="3" id="KW-0812">Transmembrane</keyword>
<dbReference type="NCBIfam" id="TIGR01076">
    <property type="entry name" value="sortase_fam"/>
    <property type="match status" value="1"/>
</dbReference>
<dbReference type="Proteomes" id="UP000007054">
    <property type="component" value="Chromosome"/>
</dbReference>
<dbReference type="AlphaFoldDB" id="D4LAX3"/>
<gene>
    <name evidence="4" type="ordered locus">RUM_05480</name>
</gene>
<dbReference type="KEGG" id="rch:RUM_05480"/>
<evidence type="ECO:0000313" key="4">
    <source>
        <dbReference type="EMBL" id="CBL16768.1"/>
    </source>
</evidence>
<dbReference type="EMBL" id="FP929052">
    <property type="protein sequence ID" value="CBL16768.1"/>
    <property type="molecule type" value="Genomic_DNA"/>
</dbReference>
<reference evidence="4" key="1">
    <citation type="submission" date="2010-03" db="EMBL/GenBank/DDBJ databases">
        <title>The genome sequence of Ruminococcus sp. 18P13.</title>
        <authorList>
            <consortium name="metaHIT consortium -- http://www.metahit.eu/"/>
            <person name="Pajon A."/>
            <person name="Turner K."/>
            <person name="Parkhill J."/>
            <person name="Bernalier A."/>
        </authorList>
    </citation>
    <scope>NUCLEOTIDE SEQUENCE [LARGE SCALE GENOMIC DNA]</scope>
    <source>
        <strain evidence="4">Type strain: 18P13</strain>
    </source>
</reference>
<organism evidence="4 5">
    <name type="scientific">Ruminococcus champanellensis (strain DSM 18848 / JCM 17042 / KCTC 15320 / 18P13)</name>
    <dbReference type="NCBI Taxonomy" id="213810"/>
    <lineage>
        <taxon>Bacteria</taxon>
        <taxon>Bacillati</taxon>
        <taxon>Bacillota</taxon>
        <taxon>Clostridia</taxon>
        <taxon>Eubacteriales</taxon>
        <taxon>Oscillospiraceae</taxon>
        <taxon>Ruminococcus</taxon>
    </lineage>
</organism>
<dbReference type="InterPro" id="IPR023365">
    <property type="entry name" value="Sortase_dom-sf"/>
</dbReference>
<evidence type="ECO:0000256" key="1">
    <source>
        <dbReference type="ARBA" id="ARBA00022801"/>
    </source>
</evidence>
<keyword evidence="3" id="KW-1133">Transmembrane helix</keyword>
<feature type="active site" description="Proton donor/acceptor" evidence="2">
    <location>
        <position position="145"/>
    </location>
</feature>
<dbReference type="OrthoDB" id="1648028at2"/>
<dbReference type="HOGENOM" id="CLU_045680_1_1_9"/>
<dbReference type="STRING" id="213810.RUM_05480"/>
<dbReference type="NCBIfam" id="NF033745">
    <property type="entry name" value="class_C_sortase"/>
    <property type="match status" value="1"/>
</dbReference>
<dbReference type="BioCyc" id="RCHA213810:RUM_RS02645-MONOMER"/>
<dbReference type="InterPro" id="IPR005754">
    <property type="entry name" value="Sortase"/>
</dbReference>
<proteinExistence type="predicted"/>
<feature type="active site" description="Acyl-thioester intermediate" evidence="2">
    <location>
        <position position="207"/>
    </location>
</feature>
<dbReference type="Gene3D" id="2.40.260.10">
    <property type="entry name" value="Sortase"/>
    <property type="match status" value="1"/>
</dbReference>
<protein>
    <submittedName>
        <fullName evidence="4">LPXTG-site transpeptidase (Sortase) family protein</fullName>
    </submittedName>
</protein>
<sequence>MKRYVSTAVIAAAFFVGISLLLYPVISEYINAKHQSKAIASYDEIASHMSEADYDEIFAEARAYNDALARTEGAFYQPERVSGYLEALDITGTGIMGYVTIDKIGVELPVYHTVETDVLQSAVGHLPGTSLPIGGEGTHAVLSGHRGLPSARLFTDLDKLEPGDLFTITVLNRVVMYRVDQVKIVDPTDVTDLQLIPGKDYCTLFTCTPYGINSHRLLVRGVRIETPEDAAPRYIANEAYRIDPLIVTPAVAAPMLLGIAVVMLIKSRRSALKQKLRKEGLIVHEKQ</sequence>
<dbReference type="CDD" id="cd05827">
    <property type="entry name" value="Sortase_C"/>
    <property type="match status" value="1"/>
</dbReference>
<name>D4LAX3_RUMC1</name>
<feature type="transmembrane region" description="Helical" evidence="3">
    <location>
        <begin position="245"/>
        <end position="265"/>
    </location>
</feature>
<dbReference type="Pfam" id="PF04203">
    <property type="entry name" value="Sortase"/>
    <property type="match status" value="1"/>
</dbReference>
<dbReference type="InterPro" id="IPR042002">
    <property type="entry name" value="Sortase_C"/>
</dbReference>
<evidence type="ECO:0000256" key="3">
    <source>
        <dbReference type="SAM" id="Phobius"/>
    </source>
</evidence>
<dbReference type="GeneID" id="83155365"/>
<evidence type="ECO:0000256" key="2">
    <source>
        <dbReference type="PIRSR" id="PIRSR605754-1"/>
    </source>
</evidence>
<dbReference type="PATRIC" id="fig|213810.4.peg.454"/>
<dbReference type="RefSeq" id="WP_015557675.1">
    <property type="nucleotide sequence ID" value="NC_021039.1"/>
</dbReference>
<evidence type="ECO:0000313" key="5">
    <source>
        <dbReference type="Proteomes" id="UP000007054"/>
    </source>
</evidence>
<keyword evidence="1" id="KW-0378">Hydrolase</keyword>
<keyword evidence="3" id="KW-0472">Membrane</keyword>
<keyword evidence="5" id="KW-1185">Reference proteome</keyword>
<accession>D4LAX3</accession>
<dbReference type="GO" id="GO:0016787">
    <property type="term" value="F:hydrolase activity"/>
    <property type="evidence" value="ECO:0007669"/>
    <property type="project" value="UniProtKB-KW"/>
</dbReference>